<protein>
    <submittedName>
        <fullName evidence="1">Uncharacterized protein</fullName>
    </submittedName>
</protein>
<reference evidence="1" key="1">
    <citation type="journal article" date="2015" name="Genome Biol. Evol.">
        <title>Organellar Genomes of White Spruce (Picea glauca): Assembly and Annotation.</title>
        <authorList>
            <person name="Jackman S.D."/>
            <person name="Warren R.L."/>
            <person name="Gibb E.A."/>
            <person name="Vandervalk B.P."/>
            <person name="Mohamadi H."/>
            <person name="Chu J."/>
            <person name="Raymond A."/>
            <person name="Pleasance S."/>
            <person name="Coope R."/>
            <person name="Wildung M.R."/>
            <person name="Ritland C.E."/>
            <person name="Bousquet J."/>
            <person name="Jones S.J."/>
            <person name="Bohlmann J."/>
            <person name="Birol I."/>
        </authorList>
    </citation>
    <scope>NUCLEOTIDE SEQUENCE [LARGE SCALE GENOMIC DNA]</scope>
    <source>
        <tissue evidence="1">Flushing bud</tissue>
    </source>
</reference>
<proteinExistence type="predicted"/>
<gene>
    <name evidence="1" type="ORF">ABT39_MTgene5201</name>
</gene>
<organism evidence="1">
    <name type="scientific">Picea glauca</name>
    <name type="common">White spruce</name>
    <name type="synonym">Pinus glauca</name>
    <dbReference type="NCBI Taxonomy" id="3330"/>
    <lineage>
        <taxon>Eukaryota</taxon>
        <taxon>Viridiplantae</taxon>
        <taxon>Streptophyta</taxon>
        <taxon>Embryophyta</taxon>
        <taxon>Tracheophyta</taxon>
        <taxon>Spermatophyta</taxon>
        <taxon>Pinopsida</taxon>
        <taxon>Pinidae</taxon>
        <taxon>Conifers I</taxon>
        <taxon>Pinales</taxon>
        <taxon>Pinaceae</taxon>
        <taxon>Picea</taxon>
    </lineage>
</organism>
<accession>A0A101LZI9</accession>
<evidence type="ECO:0000313" key="1">
    <source>
        <dbReference type="EMBL" id="KUM48204.1"/>
    </source>
</evidence>
<geneLocation type="mitochondrion" evidence="1"/>
<comment type="caution">
    <text evidence="1">The sequence shown here is derived from an EMBL/GenBank/DDBJ whole genome shotgun (WGS) entry which is preliminary data.</text>
</comment>
<dbReference type="AlphaFoldDB" id="A0A101LZI9"/>
<name>A0A101LZI9_PICGL</name>
<sequence>MDDETIKGSDLVHHCLHNCWVNRRRRIYRVNYKPIGQSITRKCTLNEHVLTMMNLPNP</sequence>
<dbReference type="EMBL" id="LKAM01000006">
    <property type="protein sequence ID" value="KUM48204.1"/>
    <property type="molecule type" value="Genomic_DNA"/>
</dbReference>
<keyword evidence="1" id="KW-0496">Mitochondrion</keyword>